<sequence length="154" mass="17503">MVAAQLLYCIQAVVQVLTYVFHISPRLVQLMLEDKSLLITAIKETVLQLIVISTFHAVIIEDISWIGVYTTPPQATLHVISSIIPNISHFSNGYLFVYENAEVTGMPSFSDNISLSDKAKSWSKDNHLLIKGLKFRATDDGFSKNHRSWYLFWE</sequence>
<proteinExistence type="predicted"/>
<accession>K2FZK2</accession>
<protein>
    <submittedName>
        <fullName evidence="1">Uncharacterized protein</fullName>
    </submittedName>
</protein>
<evidence type="ECO:0000313" key="1">
    <source>
        <dbReference type="EMBL" id="EKE28403.1"/>
    </source>
</evidence>
<dbReference type="AlphaFoldDB" id="K2FZK2"/>
<name>K2FZK2_9BACT</name>
<reference evidence="1" key="1">
    <citation type="journal article" date="2012" name="Science">
        <title>Fermentation, hydrogen, and sulfur metabolism in multiple uncultivated bacterial phyla.</title>
        <authorList>
            <person name="Wrighton K.C."/>
            <person name="Thomas B.C."/>
            <person name="Sharon I."/>
            <person name="Miller C.S."/>
            <person name="Castelle C.J."/>
            <person name="VerBerkmoes N.C."/>
            <person name="Wilkins M.J."/>
            <person name="Hettich R.L."/>
            <person name="Lipton M.S."/>
            <person name="Williams K.H."/>
            <person name="Long P.E."/>
            <person name="Banfield J.F."/>
        </authorList>
    </citation>
    <scope>NUCLEOTIDE SEQUENCE [LARGE SCALE GENOMIC DNA]</scope>
</reference>
<organism evidence="1">
    <name type="scientific">uncultured bacterium</name>
    <name type="common">gcode 4</name>
    <dbReference type="NCBI Taxonomy" id="1234023"/>
    <lineage>
        <taxon>Bacteria</taxon>
        <taxon>environmental samples</taxon>
    </lineage>
</organism>
<comment type="caution">
    <text evidence="1">The sequence shown here is derived from an EMBL/GenBank/DDBJ whole genome shotgun (WGS) entry which is preliminary data.</text>
</comment>
<dbReference type="EMBL" id="AMFJ01000338">
    <property type="protein sequence ID" value="EKE28403.1"/>
    <property type="molecule type" value="Genomic_DNA"/>
</dbReference>
<gene>
    <name evidence="1" type="ORF">ACD_3C00064G0002</name>
</gene>